<comment type="caution">
    <text evidence="1">The sequence shown here is derived from an EMBL/GenBank/DDBJ whole genome shotgun (WGS) entry which is preliminary data.</text>
</comment>
<feature type="non-terminal residue" evidence="1">
    <location>
        <position position="1"/>
    </location>
</feature>
<reference evidence="1" key="1">
    <citation type="journal article" date="2014" name="Front. Microbiol.">
        <title>High frequency of phylogenetically diverse reductive dehalogenase-homologous genes in deep subseafloor sedimentary metagenomes.</title>
        <authorList>
            <person name="Kawai M."/>
            <person name="Futagami T."/>
            <person name="Toyoda A."/>
            <person name="Takaki Y."/>
            <person name="Nishi S."/>
            <person name="Hori S."/>
            <person name="Arai W."/>
            <person name="Tsubouchi T."/>
            <person name="Morono Y."/>
            <person name="Uchiyama I."/>
            <person name="Ito T."/>
            <person name="Fujiyama A."/>
            <person name="Inagaki F."/>
            <person name="Takami H."/>
        </authorList>
    </citation>
    <scope>NUCLEOTIDE SEQUENCE</scope>
    <source>
        <strain evidence="1">Expedition CK06-06</strain>
    </source>
</reference>
<gene>
    <name evidence="1" type="ORF">S01H4_55292</name>
</gene>
<accession>X1FB08</accession>
<sequence length="55" mass="6697">DNWEDNYICDIRELVMPKGLFEVFKYCFKDVDIKNPMKKQRKEEKKLLPLLFSIS</sequence>
<proteinExistence type="predicted"/>
<dbReference type="EMBL" id="BART01031895">
    <property type="protein sequence ID" value="GAH17938.1"/>
    <property type="molecule type" value="Genomic_DNA"/>
</dbReference>
<organism evidence="1">
    <name type="scientific">marine sediment metagenome</name>
    <dbReference type="NCBI Taxonomy" id="412755"/>
    <lineage>
        <taxon>unclassified sequences</taxon>
        <taxon>metagenomes</taxon>
        <taxon>ecological metagenomes</taxon>
    </lineage>
</organism>
<dbReference type="AlphaFoldDB" id="X1FB08"/>
<evidence type="ECO:0000313" key="1">
    <source>
        <dbReference type="EMBL" id="GAH17938.1"/>
    </source>
</evidence>
<name>X1FB08_9ZZZZ</name>
<protein>
    <submittedName>
        <fullName evidence="1">Uncharacterized protein</fullName>
    </submittedName>
</protein>